<feature type="compositionally biased region" description="Acidic residues" evidence="1">
    <location>
        <begin position="475"/>
        <end position="492"/>
    </location>
</feature>
<dbReference type="Gene3D" id="3.30.530.20">
    <property type="match status" value="1"/>
</dbReference>
<name>A0A507B137_9PEZI</name>
<sequence>MAPPAHHEPLSALSPIEWSSLPQDDLPTFLSDTFTSAQVLIDSIPLPAPVKSAAASAHSGRARSHTDSDVAGRPSVDINHALSGSAQPAKSPSADAVAAAAKLQKEWKEVKVSPRDNPLAVNVYKLAAKDGRGSWFARRSVHEGITFEKFKLGLEREFAESLKVQEGPGAGKIRGIGADKKVEHRVVEGYGKLEVYQLSAQFPGPTTPRDFITLLLTSAGPREAKKKLPRQFMVVSKPCQHPECPQRSGYIRGHYESVEIIREIPIDKPLRRTRSSIDVSREDARPFGHRDEEVSKEAIIRSAKKVAAAVEEGRRKHKSVSVSFDALSEIPKGPEEEEEEEVATAVEWLMVTRSDPGGNVPRYLVERGTPSGIISDAGRLLDWLDSIDPEDFGDSEDNDFKKEAVAVEKIKHPEGHKPKAPTKPTGNLVADSEEQVPQAGPGGFYEMIANALGAGVSVVASHMPIIPFSNKGSESELEEEEEEGEGEGDEHLDESHLDSDDSSSIHSFASAQESVEGAAPRSSPPAAADGASMFSGKSDDTRSSLTAAQTQHEKELRKLEERRRKVHERIAKAQERSLARKSTGGLSEDGSGGGSNKEAAAAAKLREKHEKELAKQEEKYRRELRKLEQKKAAEERKAEERRRKQAERQERGNLALELEKARAERDVALKQIDVLKDQVGELQAQNTMLVARLGRAGLVAGGSDAWKEFGGGGGGVRRNGSVHRQGGEKPVAAAEEEVKT</sequence>
<evidence type="ECO:0000259" key="2">
    <source>
        <dbReference type="Pfam" id="PF11274"/>
    </source>
</evidence>
<dbReference type="Pfam" id="PF11274">
    <property type="entry name" value="DUF3074"/>
    <property type="match status" value="1"/>
</dbReference>
<dbReference type="PANTHER" id="PTHR19308:SF14">
    <property type="entry name" value="START DOMAIN-CONTAINING PROTEIN"/>
    <property type="match status" value="1"/>
</dbReference>
<dbReference type="OrthoDB" id="5403181at2759"/>
<feature type="region of interest" description="Disordered" evidence="1">
    <location>
        <begin position="467"/>
        <end position="654"/>
    </location>
</feature>
<comment type="caution">
    <text evidence="3">The sequence shown here is derived from an EMBL/GenBank/DDBJ whole genome shotgun (WGS) entry which is preliminary data.</text>
</comment>
<evidence type="ECO:0000313" key="4">
    <source>
        <dbReference type="Proteomes" id="UP000319257"/>
    </source>
</evidence>
<feature type="compositionally biased region" description="Basic and acidic residues" evidence="1">
    <location>
        <begin position="551"/>
        <end position="578"/>
    </location>
</feature>
<feature type="compositionally biased region" description="Basic and acidic residues" evidence="1">
    <location>
        <begin position="604"/>
        <end position="654"/>
    </location>
</feature>
<dbReference type="PANTHER" id="PTHR19308">
    <property type="entry name" value="PHOSPHATIDYLCHOLINE TRANSFER PROTEIN"/>
    <property type="match status" value="1"/>
</dbReference>
<dbReference type="EMBL" id="SKBQ01000053">
    <property type="protein sequence ID" value="TPX10841.1"/>
    <property type="molecule type" value="Genomic_DNA"/>
</dbReference>
<accession>A0A507B137</accession>
<dbReference type="RefSeq" id="XP_030992552.1">
    <property type="nucleotide sequence ID" value="XM_031143061.1"/>
</dbReference>
<protein>
    <recommendedName>
        <fullName evidence="2">DUF3074 domain-containing protein</fullName>
    </recommendedName>
</protein>
<reference evidence="3 4" key="1">
    <citation type="submission" date="2019-06" db="EMBL/GenBank/DDBJ databases">
        <title>Draft genome sequence of the filamentous fungus Phialemoniopsis curvata isolated from diesel fuel.</title>
        <authorList>
            <person name="Varaljay V.A."/>
            <person name="Lyon W.J."/>
            <person name="Crouch A.L."/>
            <person name="Drake C.E."/>
            <person name="Hollomon J.M."/>
            <person name="Nadeau L.J."/>
            <person name="Nunn H.S."/>
            <person name="Stevenson B.S."/>
            <person name="Bojanowski C.L."/>
            <person name="Crookes-Goodson W.J."/>
        </authorList>
    </citation>
    <scope>NUCLEOTIDE SEQUENCE [LARGE SCALE GENOMIC DNA]</scope>
    <source>
        <strain evidence="3 4">D216</strain>
    </source>
</reference>
<feature type="compositionally biased region" description="Low complexity" evidence="1">
    <location>
        <begin position="518"/>
        <end position="532"/>
    </location>
</feature>
<dbReference type="AlphaFoldDB" id="A0A507B137"/>
<dbReference type="GeneID" id="41975677"/>
<feature type="region of interest" description="Disordered" evidence="1">
    <location>
        <begin position="711"/>
        <end position="740"/>
    </location>
</feature>
<evidence type="ECO:0000313" key="3">
    <source>
        <dbReference type="EMBL" id="TPX10841.1"/>
    </source>
</evidence>
<gene>
    <name evidence="3" type="ORF">E0L32_008230</name>
</gene>
<dbReference type="Proteomes" id="UP000319257">
    <property type="component" value="Unassembled WGS sequence"/>
</dbReference>
<dbReference type="SUPFAM" id="SSF55961">
    <property type="entry name" value="Bet v1-like"/>
    <property type="match status" value="1"/>
</dbReference>
<dbReference type="InterPro" id="IPR051213">
    <property type="entry name" value="START_lipid_transfer"/>
</dbReference>
<organism evidence="3 4">
    <name type="scientific">Thyridium curvatum</name>
    <dbReference type="NCBI Taxonomy" id="1093900"/>
    <lineage>
        <taxon>Eukaryota</taxon>
        <taxon>Fungi</taxon>
        <taxon>Dikarya</taxon>
        <taxon>Ascomycota</taxon>
        <taxon>Pezizomycotina</taxon>
        <taxon>Sordariomycetes</taxon>
        <taxon>Sordariomycetidae</taxon>
        <taxon>Thyridiales</taxon>
        <taxon>Thyridiaceae</taxon>
        <taxon>Thyridium</taxon>
    </lineage>
</organism>
<feature type="domain" description="DUF3074" evidence="2">
    <location>
        <begin position="135"/>
        <end position="384"/>
    </location>
</feature>
<proteinExistence type="predicted"/>
<keyword evidence="4" id="KW-1185">Reference proteome</keyword>
<dbReference type="InterPro" id="IPR023393">
    <property type="entry name" value="START-like_dom_sf"/>
</dbReference>
<feature type="region of interest" description="Disordered" evidence="1">
    <location>
        <begin position="55"/>
        <end position="93"/>
    </location>
</feature>
<dbReference type="InParanoid" id="A0A507B137"/>
<feature type="region of interest" description="Disordered" evidence="1">
    <location>
        <begin position="410"/>
        <end position="437"/>
    </location>
</feature>
<dbReference type="InterPro" id="IPR024500">
    <property type="entry name" value="DUF3074"/>
</dbReference>
<evidence type="ECO:0000256" key="1">
    <source>
        <dbReference type="SAM" id="MobiDB-lite"/>
    </source>
</evidence>